<feature type="transmembrane region" description="Helical" evidence="1">
    <location>
        <begin position="44"/>
        <end position="66"/>
    </location>
</feature>
<proteinExistence type="predicted"/>
<protein>
    <submittedName>
        <fullName evidence="3">Uncharacterized protein</fullName>
    </submittedName>
</protein>
<dbReference type="STRING" id="1792845.BC343_09365"/>
<dbReference type="EMBL" id="MBTF01000023">
    <property type="protein sequence ID" value="OOQ58843.1"/>
    <property type="molecule type" value="Genomic_DNA"/>
</dbReference>
<evidence type="ECO:0000313" key="4">
    <source>
        <dbReference type="Proteomes" id="UP000189739"/>
    </source>
</evidence>
<sequence>MKKIILFVFLPLAFSYNAFCQSITPGQYLEMTLAYNPETKILTGFYTVAPGTTGMESLFLHAYFTWRVRLLTAKLQ</sequence>
<evidence type="ECO:0000256" key="1">
    <source>
        <dbReference type="SAM" id="Phobius"/>
    </source>
</evidence>
<keyword evidence="2" id="KW-0732">Signal</keyword>
<keyword evidence="4" id="KW-1185">Reference proteome</keyword>
<comment type="caution">
    <text evidence="3">The sequence shown here is derived from an EMBL/GenBank/DDBJ whole genome shotgun (WGS) entry which is preliminary data.</text>
</comment>
<keyword evidence="1" id="KW-0472">Membrane</keyword>
<accession>A0A1S9PCY5</accession>
<reference evidence="3 4" key="1">
    <citation type="submission" date="2016-07" db="EMBL/GenBank/DDBJ databases">
        <title>Genomic analysis of zinc-resistant bacterium Mucilaginibacter pedocola TBZ30.</title>
        <authorList>
            <person name="Huang J."/>
            <person name="Tang J."/>
        </authorList>
    </citation>
    <scope>NUCLEOTIDE SEQUENCE [LARGE SCALE GENOMIC DNA]</scope>
    <source>
        <strain evidence="3 4">TBZ30</strain>
    </source>
</reference>
<evidence type="ECO:0000313" key="3">
    <source>
        <dbReference type="EMBL" id="OOQ58843.1"/>
    </source>
</evidence>
<organism evidence="3 4">
    <name type="scientific">Mucilaginibacter pedocola</name>
    <dbReference type="NCBI Taxonomy" id="1792845"/>
    <lineage>
        <taxon>Bacteria</taxon>
        <taxon>Pseudomonadati</taxon>
        <taxon>Bacteroidota</taxon>
        <taxon>Sphingobacteriia</taxon>
        <taxon>Sphingobacteriales</taxon>
        <taxon>Sphingobacteriaceae</taxon>
        <taxon>Mucilaginibacter</taxon>
    </lineage>
</organism>
<name>A0A1S9PCY5_9SPHI</name>
<keyword evidence="1" id="KW-1133">Transmembrane helix</keyword>
<gene>
    <name evidence="3" type="ORF">BC343_09365</name>
</gene>
<evidence type="ECO:0000256" key="2">
    <source>
        <dbReference type="SAM" id="SignalP"/>
    </source>
</evidence>
<dbReference type="AlphaFoldDB" id="A0A1S9PCY5"/>
<dbReference type="Proteomes" id="UP000189739">
    <property type="component" value="Unassembled WGS sequence"/>
</dbReference>
<keyword evidence="1" id="KW-0812">Transmembrane</keyword>
<feature type="signal peptide" evidence="2">
    <location>
        <begin position="1"/>
        <end position="20"/>
    </location>
</feature>
<feature type="chain" id="PRO_5013250195" evidence="2">
    <location>
        <begin position="21"/>
        <end position="76"/>
    </location>
</feature>